<organism evidence="6 7">
    <name type="scientific">Apis cerana cerana</name>
    <name type="common">Oriental honeybee</name>
    <dbReference type="NCBI Taxonomy" id="94128"/>
    <lineage>
        <taxon>Eukaryota</taxon>
        <taxon>Metazoa</taxon>
        <taxon>Ecdysozoa</taxon>
        <taxon>Arthropoda</taxon>
        <taxon>Hexapoda</taxon>
        <taxon>Insecta</taxon>
        <taxon>Pterygota</taxon>
        <taxon>Neoptera</taxon>
        <taxon>Endopterygota</taxon>
        <taxon>Hymenoptera</taxon>
        <taxon>Apocrita</taxon>
        <taxon>Aculeata</taxon>
        <taxon>Apoidea</taxon>
        <taxon>Anthophila</taxon>
        <taxon>Apidae</taxon>
        <taxon>Apis</taxon>
    </lineage>
</organism>
<keyword evidence="7" id="KW-1185">Reference proteome</keyword>
<evidence type="ECO:0000256" key="1">
    <source>
        <dbReference type="ARBA" id="ARBA00004141"/>
    </source>
</evidence>
<proteinExistence type="predicted"/>
<feature type="transmembrane region" description="Helical" evidence="5">
    <location>
        <begin position="59"/>
        <end position="77"/>
    </location>
</feature>
<gene>
    <name evidence="6" type="ORF">APICC_09771</name>
</gene>
<evidence type="ECO:0000256" key="4">
    <source>
        <dbReference type="ARBA" id="ARBA00023136"/>
    </source>
</evidence>
<sequence>MAVLDIRFTRNQRKRLHRYVVFAILASLFIGLALFLMGLFVSLSISTKLQLQERNLFELVFYTLMLYGLYVFFHNLMGMKLCYNYFHYAEGPWMNLRLFVWTSVGLLVVLVGCFMASKSFSTADYLTVQLRATLLEGMKKYFTDISWKRRIDRIQVNMQCCGIDSSDDWHKTYWLQREFLVVDSPDILRYAKLDGSVTPPVVPWSCCRIDVKGPCFHDPLQLPNPEQNSSYESLNPRGCLAPMKIMLNGTLHSAAVMIAFLFVLQVTVGVLSRFDFTAARNAVALGDRWSGSPGWLFGRLDFGLARGPNLCQIDRVSGAKDREDEIRKIRLGRRKLEFEQAFFFTTSLIPHNFSLARLGNL</sequence>
<dbReference type="InterPro" id="IPR000830">
    <property type="entry name" value="Peripherin/rom-1"/>
</dbReference>
<dbReference type="InterPro" id="IPR018499">
    <property type="entry name" value="Tetraspanin/Peripherin"/>
</dbReference>
<comment type="subcellular location">
    <subcellularLocation>
        <location evidence="1">Membrane</location>
        <topology evidence="1">Multi-pass membrane protein</topology>
    </subcellularLocation>
</comment>
<dbReference type="Gene3D" id="1.10.1450.10">
    <property type="entry name" value="Tetraspanin"/>
    <property type="match status" value="1"/>
</dbReference>
<dbReference type="GO" id="GO:0007601">
    <property type="term" value="P:visual perception"/>
    <property type="evidence" value="ECO:0007669"/>
    <property type="project" value="InterPro"/>
</dbReference>
<evidence type="ECO:0000256" key="3">
    <source>
        <dbReference type="ARBA" id="ARBA00022989"/>
    </source>
</evidence>
<reference evidence="6 7" key="1">
    <citation type="submission" date="2014-07" db="EMBL/GenBank/DDBJ databases">
        <title>Genomic and transcriptomic analysis on Apis cerana provide comprehensive insights into honey bee biology.</title>
        <authorList>
            <person name="Diao Q."/>
            <person name="Sun L."/>
            <person name="Zheng H."/>
            <person name="Zheng H."/>
            <person name="Xu S."/>
            <person name="Wang S."/>
            <person name="Zeng Z."/>
            <person name="Hu F."/>
            <person name="Su S."/>
            <person name="Wu J."/>
        </authorList>
    </citation>
    <scope>NUCLEOTIDE SEQUENCE [LARGE SCALE GENOMIC DNA]</scope>
    <source>
        <tissue evidence="6">Pupae without intestine</tissue>
    </source>
</reference>
<protein>
    <submittedName>
        <fullName evidence="6">Peripherin-2</fullName>
    </submittedName>
</protein>
<dbReference type="Proteomes" id="UP000242457">
    <property type="component" value="Unassembled WGS sequence"/>
</dbReference>
<dbReference type="OrthoDB" id="9836210at2759"/>
<feature type="transmembrane region" description="Helical" evidence="5">
    <location>
        <begin position="98"/>
        <end position="117"/>
    </location>
</feature>
<keyword evidence="4 5" id="KW-0472">Membrane</keyword>
<evidence type="ECO:0000256" key="5">
    <source>
        <dbReference type="SAM" id="Phobius"/>
    </source>
</evidence>
<dbReference type="InterPro" id="IPR008952">
    <property type="entry name" value="Tetraspanin_EC2_sf"/>
</dbReference>
<dbReference type="STRING" id="94128.A0A2A3EF78"/>
<dbReference type="SUPFAM" id="SSF48652">
    <property type="entry name" value="Tetraspanin"/>
    <property type="match status" value="1"/>
</dbReference>
<evidence type="ECO:0000256" key="2">
    <source>
        <dbReference type="ARBA" id="ARBA00022692"/>
    </source>
</evidence>
<dbReference type="Pfam" id="PF00335">
    <property type="entry name" value="Tetraspanin"/>
    <property type="match status" value="1"/>
</dbReference>
<keyword evidence="2 5" id="KW-0812">Transmembrane</keyword>
<accession>A0A2A3EF78</accession>
<dbReference type="EMBL" id="KZ288271">
    <property type="protein sequence ID" value="PBC29859.1"/>
    <property type="molecule type" value="Genomic_DNA"/>
</dbReference>
<dbReference type="AlphaFoldDB" id="A0A2A3EF78"/>
<keyword evidence="3 5" id="KW-1133">Transmembrane helix</keyword>
<dbReference type="GO" id="GO:0016020">
    <property type="term" value="C:membrane"/>
    <property type="evidence" value="ECO:0007669"/>
    <property type="project" value="UniProtKB-SubCell"/>
</dbReference>
<evidence type="ECO:0000313" key="7">
    <source>
        <dbReference type="Proteomes" id="UP000242457"/>
    </source>
</evidence>
<feature type="transmembrane region" description="Helical" evidence="5">
    <location>
        <begin position="20"/>
        <end position="47"/>
    </location>
</feature>
<dbReference type="PRINTS" id="PR00218">
    <property type="entry name" value="PERIPHERNRDS"/>
</dbReference>
<feature type="transmembrane region" description="Helical" evidence="5">
    <location>
        <begin position="251"/>
        <end position="271"/>
    </location>
</feature>
<evidence type="ECO:0000313" key="6">
    <source>
        <dbReference type="EMBL" id="PBC29859.1"/>
    </source>
</evidence>
<name>A0A2A3EF78_APICC</name>